<dbReference type="SUPFAM" id="SSF48403">
    <property type="entry name" value="Ankyrin repeat"/>
    <property type="match status" value="1"/>
</dbReference>
<dbReference type="PROSITE" id="PS50254">
    <property type="entry name" value="REL_2"/>
    <property type="match status" value="1"/>
</dbReference>
<evidence type="ECO:0000259" key="3">
    <source>
        <dbReference type="PROSITE" id="PS50254"/>
    </source>
</evidence>
<dbReference type="Gene3D" id="2.60.40.10">
    <property type="entry name" value="Immunoglobulins"/>
    <property type="match status" value="1"/>
</dbReference>
<dbReference type="GO" id="GO:0000978">
    <property type="term" value="F:RNA polymerase II cis-regulatory region sequence-specific DNA binding"/>
    <property type="evidence" value="ECO:0007669"/>
    <property type="project" value="TreeGrafter"/>
</dbReference>
<evidence type="ECO:0000256" key="1">
    <source>
        <dbReference type="PROSITE-ProRule" id="PRU00023"/>
    </source>
</evidence>
<feature type="repeat" description="ANK" evidence="1">
    <location>
        <begin position="647"/>
        <end position="679"/>
    </location>
</feature>
<keyword evidence="1" id="KW-0040">ANK repeat</keyword>
<dbReference type="PROSITE" id="PS50297">
    <property type="entry name" value="ANK_REP_REGION"/>
    <property type="match status" value="1"/>
</dbReference>
<dbReference type="Gene3D" id="2.60.40.340">
    <property type="entry name" value="Rel homology domain (RHD), DNA-binding domain"/>
    <property type="match status" value="1"/>
</dbReference>
<dbReference type="SUPFAM" id="SSF49417">
    <property type="entry name" value="p53-like transcription factors"/>
    <property type="match status" value="1"/>
</dbReference>
<dbReference type="PANTHER" id="PTHR24169:SF28">
    <property type="entry name" value="NUCLEAR FACTOR NF-KAPPA-B P110 SUBUNIT"/>
    <property type="match status" value="1"/>
</dbReference>
<feature type="region of interest" description="Disordered" evidence="2">
    <location>
        <begin position="454"/>
        <end position="488"/>
    </location>
</feature>
<dbReference type="InterPro" id="IPR011539">
    <property type="entry name" value="RHD_DNA_bind_dom"/>
</dbReference>
<sequence length="961" mass="108591">MNQYFDLDQGKNVAYVNNDCSSTSGYSSANSPTSMTHSPAHSPALTETLVLQNEFANLNLPAISSNSPSPQHQLQQQHMHNSPYQANQLLTNGNLCMDIDGISNNNLTFGNMYMPGDNFYATPTPQSVGFPTNHMDANIGTGIKNEYTALLHIAEQPVEKFRFRYKSEMHGTHGSLNGINSKRTPKTFPEVILRNYKGPAVIRCSLFQTNLDSPHSHQLVVRKDERDVCDPHDLHVSQDRGYVAQFINMGIIHTAKKYIFDELLKKKQDRLVFKMGRRELSTKQIQELHQETEREAKDMNLNQVRLCFEAFKIEENNTWTPIAAPVFSNAINNRKSAQTGELRIVRLSKPTGSVMGNDELILLVEKVSKKNIKVRFFEENDDGETVWEQYAKFRESDVHHQYAIVCQTPAYHDKDVEKEVAVSIELIRPSDDERSFPPLPFRYKPRDAIVSRKRRRTCSSFNSSSSSSGGSAHNSLELPRTVPQQGLPSVSFHDQTISQEFGREIHVDDLLPESCRNILKVNTSELEKLCVPMLGMLENDGHAPGDSFGGPAGQLGQHRTSNYLGEIFKIFDASRRTNDDPQLFEASRKRVKDLFTDHALKNNESNDTLLHEVISQRKDNLKLAFKTFQVMTYFKLQELANSVPNVEGDNGLHVACQQNRAHYIRPLLALGCSPNQQNHMGNTALHVAVKEEHLNCIESFLNGGPKDKLDLTLKNDDGLTPLHMAITQNRYDVAKKLINYDRSSINVTNTKDGNNALHMAVLEQNLELLVLILDAQDLTDILVAKNAAGLTPLELSRGRENDKCRRLLEEVYADKPNLPMTWIPLNVKEEVESSSAEDDDESNPEVSSMEIKTEEAEMDFKTEEDTESDLNEINAKRQLEQLLNNKTHFGKLVALLNEPSNRDAKLPKWKELAEKSSMNQLIFLWSNSEGMLNYIHHKSSIAEYKSFALTLQALGLLTIHD</sequence>
<dbReference type="InterPro" id="IPR002909">
    <property type="entry name" value="IPT_dom"/>
</dbReference>
<feature type="domain" description="RHD" evidence="3">
    <location>
        <begin position="146"/>
        <end position="338"/>
    </location>
</feature>
<dbReference type="GO" id="GO:0048468">
    <property type="term" value="P:cell development"/>
    <property type="evidence" value="ECO:0007669"/>
    <property type="project" value="UniProtKB-ARBA"/>
</dbReference>
<dbReference type="InterPro" id="IPR037059">
    <property type="entry name" value="RHD_DNA_bind_dom_sf"/>
</dbReference>
<dbReference type="GO" id="GO:0000981">
    <property type="term" value="F:DNA-binding transcription factor activity, RNA polymerase II-specific"/>
    <property type="evidence" value="ECO:0007669"/>
    <property type="project" value="TreeGrafter"/>
</dbReference>
<dbReference type="PROSITE" id="PS50088">
    <property type="entry name" value="ANK_REPEAT"/>
    <property type="match status" value="2"/>
</dbReference>
<dbReference type="Pfam" id="PF12796">
    <property type="entry name" value="Ank_2"/>
    <property type="match status" value="1"/>
</dbReference>
<dbReference type="InterPro" id="IPR033926">
    <property type="entry name" value="IPT_NFkappaB"/>
</dbReference>
<dbReference type="Proteomes" id="UP001200034">
    <property type="component" value="Unassembled WGS sequence"/>
</dbReference>
<gene>
    <name evidence="4" type="ORF">KR093_009789</name>
</gene>
<dbReference type="InterPro" id="IPR036770">
    <property type="entry name" value="Ankyrin_rpt-contain_sf"/>
</dbReference>
<evidence type="ECO:0000313" key="5">
    <source>
        <dbReference type="Proteomes" id="UP001200034"/>
    </source>
</evidence>
<dbReference type="InterPro" id="IPR032397">
    <property type="entry name" value="RHD_dimer"/>
</dbReference>
<feature type="compositionally biased region" description="Low complexity" evidence="2">
    <location>
        <begin position="459"/>
        <end position="475"/>
    </location>
</feature>
<dbReference type="CDD" id="cd01177">
    <property type="entry name" value="IPT_NFkappaB"/>
    <property type="match status" value="1"/>
</dbReference>
<feature type="region of interest" description="Disordered" evidence="2">
    <location>
        <begin position="829"/>
        <end position="851"/>
    </location>
</feature>
<evidence type="ECO:0000313" key="4">
    <source>
        <dbReference type="EMBL" id="KAH8359967.1"/>
    </source>
</evidence>
<dbReference type="Gene3D" id="1.25.40.20">
    <property type="entry name" value="Ankyrin repeat-containing domain"/>
    <property type="match status" value="1"/>
</dbReference>
<dbReference type="InterPro" id="IPR008967">
    <property type="entry name" value="p53-like_TF_DNA-bd_sf"/>
</dbReference>
<dbReference type="EMBL" id="JAJJHW010003409">
    <property type="protein sequence ID" value="KAH8359967.1"/>
    <property type="molecule type" value="Genomic_DNA"/>
</dbReference>
<accession>A0AAD4PIE7</accession>
<dbReference type="SMART" id="SM00429">
    <property type="entry name" value="IPT"/>
    <property type="match status" value="1"/>
</dbReference>
<dbReference type="GO" id="GO:0048731">
    <property type="term" value="P:system development"/>
    <property type="evidence" value="ECO:0007669"/>
    <property type="project" value="UniProtKB-ARBA"/>
</dbReference>
<proteinExistence type="predicted"/>
<feature type="repeat" description="ANK" evidence="1">
    <location>
        <begin position="717"/>
        <end position="739"/>
    </location>
</feature>
<dbReference type="PANTHER" id="PTHR24169">
    <property type="entry name" value="NUCLEAR FACTOR NF-KAPPA-B PROTEIN"/>
    <property type="match status" value="1"/>
</dbReference>
<dbReference type="GO" id="GO:0005737">
    <property type="term" value="C:cytoplasm"/>
    <property type="evidence" value="ECO:0007669"/>
    <property type="project" value="InterPro"/>
</dbReference>
<dbReference type="InterPro" id="IPR000451">
    <property type="entry name" value="NFkB/Dor"/>
</dbReference>
<dbReference type="Pfam" id="PF16179">
    <property type="entry name" value="RHD_dimer"/>
    <property type="match status" value="1"/>
</dbReference>
<organism evidence="4 5">
    <name type="scientific">Drosophila rubida</name>
    <dbReference type="NCBI Taxonomy" id="30044"/>
    <lineage>
        <taxon>Eukaryota</taxon>
        <taxon>Metazoa</taxon>
        <taxon>Ecdysozoa</taxon>
        <taxon>Arthropoda</taxon>
        <taxon>Hexapoda</taxon>
        <taxon>Insecta</taxon>
        <taxon>Pterygota</taxon>
        <taxon>Neoptera</taxon>
        <taxon>Endopterygota</taxon>
        <taxon>Diptera</taxon>
        <taxon>Brachycera</taxon>
        <taxon>Muscomorpha</taxon>
        <taxon>Ephydroidea</taxon>
        <taxon>Drosophilidae</taxon>
        <taxon>Drosophila</taxon>
    </lineage>
</organism>
<reference evidence="4" key="1">
    <citation type="journal article" date="2021" name="Mol. Ecol. Resour.">
        <title>Phylogenomic analyses of the genus Drosophila reveals genomic signals of climate adaptation.</title>
        <authorList>
            <person name="Li F."/>
            <person name="Rane R.V."/>
            <person name="Luria V."/>
            <person name="Xiong Z."/>
            <person name="Chen J."/>
            <person name="Li Z."/>
            <person name="Catullo R.A."/>
            <person name="Griffin P.C."/>
            <person name="Schiffer M."/>
            <person name="Pearce S."/>
            <person name="Lee S.F."/>
            <person name="McElroy K."/>
            <person name="Stocker A."/>
            <person name="Shirriffs J."/>
            <person name="Cockerell F."/>
            <person name="Coppin C."/>
            <person name="Sgro C.M."/>
            <person name="Karger A."/>
            <person name="Cain J.W."/>
            <person name="Weber J.A."/>
            <person name="Santpere G."/>
            <person name="Kirschner M.W."/>
            <person name="Hoffmann A.A."/>
            <person name="Oakeshott J.G."/>
            <person name="Zhang G."/>
        </authorList>
    </citation>
    <scope>NUCLEOTIDE SEQUENCE</scope>
    <source>
        <strain evidence="4">BGI-SZ-2011g</strain>
    </source>
</reference>
<dbReference type="SUPFAM" id="SSF81296">
    <property type="entry name" value="E set domains"/>
    <property type="match status" value="1"/>
</dbReference>
<keyword evidence="5" id="KW-1185">Reference proteome</keyword>
<comment type="caution">
    <text evidence="4">The sequence shown here is derived from an EMBL/GenBank/DDBJ whole genome shotgun (WGS) entry which is preliminary data.</text>
</comment>
<dbReference type="PRINTS" id="PR00057">
    <property type="entry name" value="NFKBTNSCPFCT"/>
</dbReference>
<dbReference type="CDD" id="cd07884">
    <property type="entry name" value="RHD-n_Relish"/>
    <property type="match status" value="1"/>
</dbReference>
<name>A0AAD4PIE7_9MUSC</name>
<dbReference type="Pfam" id="PF00554">
    <property type="entry name" value="RHD_DNA_bind"/>
    <property type="match status" value="1"/>
</dbReference>
<dbReference type="AlphaFoldDB" id="A0AAD4PIE7"/>
<dbReference type="SMART" id="SM00248">
    <property type="entry name" value="ANK"/>
    <property type="match status" value="4"/>
</dbReference>
<evidence type="ECO:0000256" key="2">
    <source>
        <dbReference type="SAM" id="MobiDB-lite"/>
    </source>
</evidence>
<protein>
    <recommendedName>
        <fullName evidence="3">RHD domain-containing protein</fullName>
    </recommendedName>
</protein>
<dbReference type="InterPro" id="IPR014756">
    <property type="entry name" value="Ig_E-set"/>
</dbReference>
<dbReference type="InterPro" id="IPR013783">
    <property type="entry name" value="Ig-like_fold"/>
</dbReference>
<dbReference type="InterPro" id="IPR002110">
    <property type="entry name" value="Ankyrin_rpt"/>
</dbReference>